<feature type="non-terminal residue" evidence="8">
    <location>
        <position position="47"/>
    </location>
</feature>
<evidence type="ECO:0000256" key="2">
    <source>
        <dbReference type="ARBA" id="ARBA00022525"/>
    </source>
</evidence>
<dbReference type="STRING" id="30419.A0A091WG52"/>
<dbReference type="Proteomes" id="UP000053605">
    <property type="component" value="Unassembled WGS sequence"/>
</dbReference>
<dbReference type="EMBL" id="KK735461">
    <property type="protein sequence ID" value="KFR14125.1"/>
    <property type="molecule type" value="Genomic_DNA"/>
</dbReference>
<evidence type="ECO:0000259" key="7">
    <source>
        <dbReference type="PROSITE" id="PS50240"/>
    </source>
</evidence>
<dbReference type="InterPro" id="IPR009003">
    <property type="entry name" value="Peptidase_S1_PA"/>
</dbReference>
<keyword evidence="2" id="KW-0964">Secreted</keyword>
<gene>
    <name evidence="8" type="ORF">N306_09791</name>
</gene>
<keyword evidence="4" id="KW-0378">Hydrolase</keyword>
<name>A0A091WG52_OPIHO</name>
<keyword evidence="5" id="KW-0720">Serine protease</keyword>
<feature type="non-terminal residue" evidence="8">
    <location>
        <position position="1"/>
    </location>
</feature>
<dbReference type="GO" id="GO:0004252">
    <property type="term" value="F:serine-type endopeptidase activity"/>
    <property type="evidence" value="ECO:0007669"/>
    <property type="project" value="InterPro"/>
</dbReference>
<dbReference type="Pfam" id="PF00089">
    <property type="entry name" value="Trypsin"/>
    <property type="match status" value="1"/>
</dbReference>
<feature type="domain" description="Peptidase S1" evidence="7">
    <location>
        <begin position="1"/>
        <end position="47"/>
    </location>
</feature>
<keyword evidence="6" id="KW-1015">Disulfide bond</keyword>
<evidence type="ECO:0000256" key="6">
    <source>
        <dbReference type="ARBA" id="ARBA00023157"/>
    </source>
</evidence>
<dbReference type="InterPro" id="IPR043504">
    <property type="entry name" value="Peptidase_S1_PA_chymotrypsin"/>
</dbReference>
<evidence type="ECO:0000256" key="1">
    <source>
        <dbReference type="ARBA" id="ARBA00004613"/>
    </source>
</evidence>
<sequence length="47" mass="4923">QGDSGGPVVCDGELQGIVSWGIGCAQKGYPGVYTKVCNYVSWIESTI</sequence>
<dbReference type="InterPro" id="IPR050127">
    <property type="entry name" value="Serine_Proteases_S1"/>
</dbReference>
<evidence type="ECO:0000256" key="4">
    <source>
        <dbReference type="ARBA" id="ARBA00022801"/>
    </source>
</evidence>
<dbReference type="PROSITE" id="PS50240">
    <property type="entry name" value="TRYPSIN_DOM"/>
    <property type="match status" value="1"/>
</dbReference>
<dbReference type="GO" id="GO:0006508">
    <property type="term" value="P:proteolysis"/>
    <property type="evidence" value="ECO:0007669"/>
    <property type="project" value="UniProtKB-KW"/>
</dbReference>
<organism evidence="8 9">
    <name type="scientific">Opisthocomus hoazin</name>
    <name type="common">Hoatzin</name>
    <name type="synonym">Phasianus hoazin</name>
    <dbReference type="NCBI Taxonomy" id="30419"/>
    <lineage>
        <taxon>Eukaryota</taxon>
        <taxon>Metazoa</taxon>
        <taxon>Chordata</taxon>
        <taxon>Craniata</taxon>
        <taxon>Vertebrata</taxon>
        <taxon>Euteleostomi</taxon>
        <taxon>Archelosauria</taxon>
        <taxon>Archosauria</taxon>
        <taxon>Dinosauria</taxon>
        <taxon>Saurischia</taxon>
        <taxon>Theropoda</taxon>
        <taxon>Coelurosauria</taxon>
        <taxon>Aves</taxon>
        <taxon>Neognathae</taxon>
        <taxon>Neoaves</taxon>
        <taxon>Opisthocomiformes</taxon>
        <taxon>Opisthocomidae</taxon>
        <taxon>Opisthocomus</taxon>
    </lineage>
</organism>
<dbReference type="PhylomeDB" id="A0A091WG52"/>
<proteinExistence type="predicted"/>
<dbReference type="PANTHER" id="PTHR24264:SF15">
    <property type="entry name" value="RIKEN CDNA 2210010C04 GENE"/>
    <property type="match status" value="1"/>
</dbReference>
<dbReference type="AlphaFoldDB" id="A0A091WG52"/>
<dbReference type="Gene3D" id="2.40.10.10">
    <property type="entry name" value="Trypsin-like serine proteases"/>
    <property type="match status" value="1"/>
</dbReference>
<protein>
    <submittedName>
        <fullName evidence="8">Trypsin I-P1</fullName>
    </submittedName>
</protein>
<evidence type="ECO:0000313" key="9">
    <source>
        <dbReference type="Proteomes" id="UP000053605"/>
    </source>
</evidence>
<evidence type="ECO:0000313" key="8">
    <source>
        <dbReference type="EMBL" id="KFR14125.1"/>
    </source>
</evidence>
<evidence type="ECO:0000256" key="5">
    <source>
        <dbReference type="ARBA" id="ARBA00022825"/>
    </source>
</evidence>
<dbReference type="SUPFAM" id="SSF50494">
    <property type="entry name" value="Trypsin-like serine proteases"/>
    <property type="match status" value="1"/>
</dbReference>
<keyword evidence="9" id="KW-1185">Reference proteome</keyword>
<comment type="subcellular location">
    <subcellularLocation>
        <location evidence="1">Secreted</location>
    </subcellularLocation>
</comment>
<dbReference type="InterPro" id="IPR001254">
    <property type="entry name" value="Trypsin_dom"/>
</dbReference>
<accession>A0A091WG52</accession>
<keyword evidence="3" id="KW-0645">Protease</keyword>
<evidence type="ECO:0000256" key="3">
    <source>
        <dbReference type="ARBA" id="ARBA00022670"/>
    </source>
</evidence>
<reference evidence="8 9" key="1">
    <citation type="submission" date="2014-04" db="EMBL/GenBank/DDBJ databases">
        <title>Genome evolution of avian class.</title>
        <authorList>
            <person name="Zhang G."/>
            <person name="Li C."/>
        </authorList>
    </citation>
    <scope>NUCLEOTIDE SEQUENCE [LARGE SCALE GENOMIC DNA]</scope>
    <source>
        <strain evidence="8">BGI_N306</strain>
    </source>
</reference>
<dbReference type="GO" id="GO:0005615">
    <property type="term" value="C:extracellular space"/>
    <property type="evidence" value="ECO:0007669"/>
    <property type="project" value="TreeGrafter"/>
</dbReference>
<dbReference type="PANTHER" id="PTHR24264">
    <property type="entry name" value="TRYPSIN-RELATED"/>
    <property type="match status" value="1"/>
</dbReference>